<dbReference type="PROSITE" id="PS50113">
    <property type="entry name" value="PAC"/>
    <property type="match status" value="1"/>
</dbReference>
<keyword evidence="4 7" id="KW-0597">Phosphoprotein</keyword>
<dbReference type="InterPro" id="IPR000014">
    <property type="entry name" value="PAS"/>
</dbReference>
<dbReference type="SMART" id="SM00387">
    <property type="entry name" value="HATPase_c"/>
    <property type="match status" value="1"/>
</dbReference>
<dbReference type="PROSITE" id="PS50109">
    <property type="entry name" value="HIS_KIN"/>
    <property type="match status" value="1"/>
</dbReference>
<comment type="catalytic activity">
    <reaction evidence="1">
        <text>ATP + protein L-histidine = ADP + protein N-phospho-L-histidine.</text>
        <dbReference type="EC" id="2.7.13.3"/>
    </reaction>
</comment>
<dbReference type="Gene3D" id="1.10.287.130">
    <property type="match status" value="1"/>
</dbReference>
<dbReference type="SMART" id="SM00086">
    <property type="entry name" value="PAC"/>
    <property type="match status" value="1"/>
</dbReference>
<evidence type="ECO:0000259" key="10">
    <source>
        <dbReference type="PROSITE" id="PS50113"/>
    </source>
</evidence>
<dbReference type="SUPFAM" id="SSF55785">
    <property type="entry name" value="PYP-like sensor domain (PAS domain)"/>
    <property type="match status" value="2"/>
</dbReference>
<keyword evidence="6" id="KW-0418">Kinase</keyword>
<dbReference type="Proteomes" id="UP000509579">
    <property type="component" value="Chromosome"/>
</dbReference>
<evidence type="ECO:0000259" key="8">
    <source>
        <dbReference type="PROSITE" id="PS50109"/>
    </source>
</evidence>
<dbReference type="Pfam" id="PF13185">
    <property type="entry name" value="GAF_2"/>
    <property type="match status" value="1"/>
</dbReference>
<dbReference type="InterPro" id="IPR004358">
    <property type="entry name" value="Sig_transdc_His_kin-like_C"/>
</dbReference>
<feature type="modified residue" description="4-aspartylphosphate" evidence="7">
    <location>
        <position position="736"/>
    </location>
</feature>
<dbReference type="InterPro" id="IPR001789">
    <property type="entry name" value="Sig_transdc_resp-reg_receiver"/>
</dbReference>
<dbReference type="FunFam" id="3.30.565.10:FF:000006">
    <property type="entry name" value="Sensor histidine kinase WalK"/>
    <property type="match status" value="1"/>
</dbReference>
<evidence type="ECO:0000259" key="9">
    <source>
        <dbReference type="PROSITE" id="PS50110"/>
    </source>
</evidence>
<dbReference type="Pfam" id="PF08447">
    <property type="entry name" value="PAS_3"/>
    <property type="match status" value="1"/>
</dbReference>
<dbReference type="Gene3D" id="3.30.565.10">
    <property type="entry name" value="Histidine kinase-like ATPase, C-terminal domain"/>
    <property type="match status" value="1"/>
</dbReference>
<dbReference type="InterPro" id="IPR036097">
    <property type="entry name" value="HisK_dim/P_sf"/>
</dbReference>
<dbReference type="InterPro" id="IPR029016">
    <property type="entry name" value="GAF-like_dom_sf"/>
</dbReference>
<dbReference type="Gene3D" id="3.30.450.40">
    <property type="match status" value="1"/>
</dbReference>
<comment type="subcellular location">
    <subcellularLocation>
        <location evidence="2">Cell inner membrane</location>
        <topology evidence="2">Multi-pass membrane protein</topology>
    </subcellularLocation>
</comment>
<evidence type="ECO:0000256" key="2">
    <source>
        <dbReference type="ARBA" id="ARBA00004429"/>
    </source>
</evidence>
<dbReference type="PROSITE" id="PS50110">
    <property type="entry name" value="RESPONSE_REGULATORY"/>
    <property type="match status" value="1"/>
</dbReference>
<dbReference type="InterPro" id="IPR036890">
    <property type="entry name" value="HATPase_C_sf"/>
</dbReference>
<dbReference type="Pfam" id="PF00512">
    <property type="entry name" value="HisKA"/>
    <property type="match status" value="1"/>
</dbReference>
<feature type="domain" description="PAC" evidence="10">
    <location>
        <begin position="258"/>
        <end position="310"/>
    </location>
</feature>
<feature type="domain" description="Response regulatory" evidence="9">
    <location>
        <begin position="687"/>
        <end position="803"/>
    </location>
</feature>
<dbReference type="InterPro" id="IPR003661">
    <property type="entry name" value="HisK_dim/P_dom"/>
</dbReference>
<feature type="domain" description="Histidine kinase" evidence="8">
    <location>
        <begin position="448"/>
        <end position="666"/>
    </location>
</feature>
<proteinExistence type="predicted"/>
<dbReference type="InterPro" id="IPR000700">
    <property type="entry name" value="PAS-assoc_C"/>
</dbReference>
<dbReference type="InterPro" id="IPR005467">
    <property type="entry name" value="His_kinase_dom"/>
</dbReference>
<evidence type="ECO:0000313" key="12">
    <source>
        <dbReference type="Proteomes" id="UP000509579"/>
    </source>
</evidence>
<dbReference type="InterPro" id="IPR013655">
    <property type="entry name" value="PAS_fold_3"/>
</dbReference>
<dbReference type="InterPro" id="IPR001610">
    <property type="entry name" value="PAC"/>
</dbReference>
<gene>
    <name evidence="11" type="ORF">HUK68_04450</name>
</gene>
<accession>A0A6N1WYQ8</accession>
<dbReference type="Pfam" id="PF02518">
    <property type="entry name" value="HATPase_c"/>
    <property type="match status" value="1"/>
</dbReference>
<name>A0A6N1WYQ8_9BURK</name>
<dbReference type="GO" id="GO:0005886">
    <property type="term" value="C:plasma membrane"/>
    <property type="evidence" value="ECO:0007669"/>
    <property type="project" value="UniProtKB-SubCell"/>
</dbReference>
<dbReference type="SUPFAM" id="SSF55874">
    <property type="entry name" value="ATPase domain of HSP90 chaperone/DNA topoisomerase II/histidine kinase"/>
    <property type="match status" value="1"/>
</dbReference>
<keyword evidence="12" id="KW-1185">Reference proteome</keyword>
<dbReference type="KEGG" id="aant:HUK68_04450"/>
<dbReference type="InterPro" id="IPR035965">
    <property type="entry name" value="PAS-like_dom_sf"/>
</dbReference>
<dbReference type="EC" id="2.7.13.3" evidence="3"/>
<dbReference type="InterPro" id="IPR003018">
    <property type="entry name" value="GAF"/>
</dbReference>
<dbReference type="Pfam" id="PF00072">
    <property type="entry name" value="Response_reg"/>
    <property type="match status" value="1"/>
</dbReference>
<dbReference type="NCBIfam" id="TIGR00229">
    <property type="entry name" value="sensory_box"/>
    <property type="match status" value="1"/>
</dbReference>
<protein>
    <recommendedName>
        <fullName evidence="3">histidine kinase</fullName>
        <ecNumber evidence="3">2.7.13.3</ecNumber>
    </recommendedName>
</protein>
<dbReference type="SMART" id="SM00448">
    <property type="entry name" value="REC"/>
    <property type="match status" value="1"/>
</dbReference>
<evidence type="ECO:0000256" key="5">
    <source>
        <dbReference type="ARBA" id="ARBA00022679"/>
    </source>
</evidence>
<dbReference type="Pfam" id="PF13188">
    <property type="entry name" value="PAS_8"/>
    <property type="match status" value="1"/>
</dbReference>
<dbReference type="CDD" id="cd17580">
    <property type="entry name" value="REC_2_DhkD-like"/>
    <property type="match status" value="1"/>
</dbReference>
<dbReference type="PRINTS" id="PR00344">
    <property type="entry name" value="BCTRLSENSOR"/>
</dbReference>
<dbReference type="SUPFAM" id="SSF52172">
    <property type="entry name" value="CheY-like"/>
    <property type="match status" value="1"/>
</dbReference>
<dbReference type="InterPro" id="IPR003594">
    <property type="entry name" value="HATPase_dom"/>
</dbReference>
<dbReference type="AlphaFoldDB" id="A0A6N1WYQ8"/>
<keyword evidence="5" id="KW-0808">Transferase</keyword>
<dbReference type="EMBL" id="CP054840">
    <property type="protein sequence ID" value="QKV52211.1"/>
    <property type="molecule type" value="Genomic_DNA"/>
</dbReference>
<evidence type="ECO:0000256" key="4">
    <source>
        <dbReference type="ARBA" id="ARBA00022553"/>
    </source>
</evidence>
<dbReference type="InterPro" id="IPR011006">
    <property type="entry name" value="CheY-like_superfamily"/>
</dbReference>
<evidence type="ECO:0000256" key="6">
    <source>
        <dbReference type="ARBA" id="ARBA00022777"/>
    </source>
</evidence>
<dbReference type="SUPFAM" id="SSF55781">
    <property type="entry name" value="GAF domain-like"/>
    <property type="match status" value="1"/>
</dbReference>
<dbReference type="PANTHER" id="PTHR43547:SF2">
    <property type="entry name" value="HYBRID SIGNAL TRANSDUCTION HISTIDINE KINASE C"/>
    <property type="match status" value="1"/>
</dbReference>
<dbReference type="CDD" id="cd00130">
    <property type="entry name" value="PAS"/>
    <property type="match status" value="1"/>
</dbReference>
<dbReference type="Gene3D" id="3.30.450.20">
    <property type="entry name" value="PAS domain"/>
    <property type="match status" value="2"/>
</dbReference>
<sequence>MPDRLRATERDLEVITRFYEVATFCARHSSHRAQCLERLLETASALVHADASALYVFDATPGDPAFMAGQLDAAGAALLSAPPAAAAAALVAQSLRDSHLFIRNADGVPDDTPAQLPWFDALRDAHMQAVVALPLRDSNGTLLGLLAVFYQRDHQPSVPEFHILGLLARQTGDYLERYAIQHAVDASEERFRRFMDATSDLVYRMNADWTEMRYLQGRNFVADTHAPTDRWLASYVPKEDQPRVLAAVERAVAQKDVLELEHRVIRIDGSIGWTHTRAIPVLDDNGKLLEWFGVASDITSRKTAEHALRLSQQRYHTLFDSIDEGYCVIRMVFDAQGNGRDYFFLEVNQAFERHTGLSDPLGRSVRAMVPGHDEHWFQIYGEIAKTGESRRFDMPADAMGRHYDVYAFRIGPPEDAQVAVLFSDITERKRFEQSMREASQRKDEFLAVLAHELRNPLAPVRTGLSVLQLAKGDPATTAKMLPLLQRQVDHMVRLVDDLLEVSRVSGGKVELRLEPVDVSTALRSAVETSRPLIDAGHHRLLLSLPGETLTVNADPVRLSQIIANLLNNSAKYTDEGGRIELRAERDGNDALIVVQDNGRGIAADMLPRIFDLFAQSPQTSGMAQGGIGIGLTLVRSLVEMQGGRVEAHSAGPGQGAVFTVRLPLLQARQATREAPEPALPAGMVGMRVLVVDDNLDAAEGLRLLLGLLGMEVRTAHDGASGLAAAAEFAPELVLLDIGMPDMDGYELARRLRAAHGAQCPTLVVVSGWGQPDDRQRSLEAGIDAHLVKPVGLEQLQEVLRNVQGG</sequence>
<evidence type="ECO:0000256" key="1">
    <source>
        <dbReference type="ARBA" id="ARBA00000085"/>
    </source>
</evidence>
<dbReference type="CDD" id="cd00082">
    <property type="entry name" value="HisKA"/>
    <property type="match status" value="1"/>
</dbReference>
<dbReference type="RefSeq" id="WP_175503112.1">
    <property type="nucleotide sequence ID" value="NZ_CP054840.1"/>
</dbReference>
<dbReference type="Gene3D" id="3.40.50.2300">
    <property type="match status" value="1"/>
</dbReference>
<evidence type="ECO:0000313" key="11">
    <source>
        <dbReference type="EMBL" id="QKV52211.1"/>
    </source>
</evidence>
<dbReference type="SUPFAM" id="SSF47384">
    <property type="entry name" value="Homodimeric domain of signal transducing histidine kinase"/>
    <property type="match status" value="1"/>
</dbReference>
<dbReference type="PANTHER" id="PTHR43547">
    <property type="entry name" value="TWO-COMPONENT HISTIDINE KINASE"/>
    <property type="match status" value="1"/>
</dbReference>
<organism evidence="11 12">
    <name type="scientific">Comamonas antarctica</name>
    <dbReference type="NCBI Taxonomy" id="2743470"/>
    <lineage>
        <taxon>Bacteria</taxon>
        <taxon>Pseudomonadati</taxon>
        <taxon>Pseudomonadota</taxon>
        <taxon>Betaproteobacteria</taxon>
        <taxon>Burkholderiales</taxon>
        <taxon>Comamonadaceae</taxon>
        <taxon>Comamonas</taxon>
    </lineage>
</organism>
<dbReference type="GO" id="GO:0000155">
    <property type="term" value="F:phosphorelay sensor kinase activity"/>
    <property type="evidence" value="ECO:0007669"/>
    <property type="project" value="InterPro"/>
</dbReference>
<evidence type="ECO:0000256" key="3">
    <source>
        <dbReference type="ARBA" id="ARBA00012438"/>
    </source>
</evidence>
<evidence type="ECO:0000256" key="7">
    <source>
        <dbReference type="PROSITE-ProRule" id="PRU00169"/>
    </source>
</evidence>
<reference evidence="11 12" key="1">
    <citation type="submission" date="2020-06" db="EMBL/GenBank/DDBJ databases">
        <title>Acidovorax antarctica sp. nov., isolated from Corinth ice sheet soil, Antarctic Fields Peninsula.</title>
        <authorList>
            <person name="Xu Q."/>
            <person name="Peng F."/>
        </authorList>
    </citation>
    <scope>NUCLEOTIDE SEQUENCE [LARGE SCALE GENOMIC DNA]</scope>
    <source>
        <strain evidence="11 12">16-35-5</strain>
    </source>
</reference>
<dbReference type="SMART" id="SM00388">
    <property type="entry name" value="HisKA"/>
    <property type="match status" value="1"/>
</dbReference>